<proteinExistence type="predicted"/>
<gene>
    <name evidence="1" type="ORF">JOF29_007838</name>
</gene>
<organism evidence="1 2">
    <name type="scientific">Kribbella aluminosa</name>
    <dbReference type="NCBI Taxonomy" id="416017"/>
    <lineage>
        <taxon>Bacteria</taxon>
        <taxon>Bacillati</taxon>
        <taxon>Actinomycetota</taxon>
        <taxon>Actinomycetes</taxon>
        <taxon>Propionibacteriales</taxon>
        <taxon>Kribbellaceae</taxon>
        <taxon>Kribbella</taxon>
    </lineage>
</organism>
<name>A0ABS4UYK7_9ACTN</name>
<accession>A0ABS4UYK7</accession>
<protein>
    <submittedName>
        <fullName evidence="1">Uncharacterized protein</fullName>
    </submittedName>
</protein>
<keyword evidence="2" id="KW-1185">Reference proteome</keyword>
<evidence type="ECO:0000313" key="2">
    <source>
        <dbReference type="Proteomes" id="UP000755585"/>
    </source>
</evidence>
<dbReference type="EMBL" id="JAGINT010000002">
    <property type="protein sequence ID" value="MBP2356728.1"/>
    <property type="molecule type" value="Genomic_DNA"/>
</dbReference>
<evidence type="ECO:0000313" key="1">
    <source>
        <dbReference type="EMBL" id="MBP2356728.1"/>
    </source>
</evidence>
<sequence>MRLDVAVALQVREADDLLAVQRDDRRDAGAVKTA</sequence>
<dbReference type="Proteomes" id="UP000755585">
    <property type="component" value="Unassembled WGS sequence"/>
</dbReference>
<reference evidence="1 2" key="1">
    <citation type="submission" date="2021-03" db="EMBL/GenBank/DDBJ databases">
        <title>Sequencing the genomes of 1000 actinobacteria strains.</title>
        <authorList>
            <person name="Klenk H.-P."/>
        </authorList>
    </citation>
    <scope>NUCLEOTIDE SEQUENCE [LARGE SCALE GENOMIC DNA]</scope>
    <source>
        <strain evidence="1 2">DSM 18824</strain>
    </source>
</reference>
<comment type="caution">
    <text evidence="1">The sequence shown here is derived from an EMBL/GenBank/DDBJ whole genome shotgun (WGS) entry which is preliminary data.</text>
</comment>